<dbReference type="EMBL" id="FTOP01000023">
    <property type="protein sequence ID" value="SIT15625.1"/>
    <property type="molecule type" value="Genomic_DNA"/>
</dbReference>
<accession>A0A1N7PYK5</accession>
<reference evidence="2" key="1">
    <citation type="submission" date="2017-01" db="EMBL/GenBank/DDBJ databases">
        <authorList>
            <person name="Varghese N."/>
            <person name="Submissions S."/>
        </authorList>
    </citation>
    <scope>NUCLEOTIDE SEQUENCE [LARGE SCALE GENOMIC DNA]</scope>
    <source>
        <strain evidence="2">DSM 46698</strain>
    </source>
</reference>
<name>A0A1N7PYK5_9BACT</name>
<dbReference type="AlphaFoldDB" id="A0A1N7PYK5"/>
<sequence>MKTIFGAITSNNLAERKYYLVNSSITSFKTKNTLLRLQLSLIGGANEKKRSETTSFFVYTYLNY</sequence>
<organism evidence="1 2">
    <name type="scientific">Belliella pelovolcani</name>
    <dbReference type="NCBI Taxonomy" id="529505"/>
    <lineage>
        <taxon>Bacteria</taxon>
        <taxon>Pseudomonadati</taxon>
        <taxon>Bacteroidota</taxon>
        <taxon>Cytophagia</taxon>
        <taxon>Cytophagales</taxon>
        <taxon>Cyclobacteriaceae</taxon>
        <taxon>Belliella</taxon>
    </lineage>
</organism>
<evidence type="ECO:0000313" key="2">
    <source>
        <dbReference type="Proteomes" id="UP000186026"/>
    </source>
</evidence>
<keyword evidence="2" id="KW-1185">Reference proteome</keyword>
<evidence type="ECO:0000313" key="1">
    <source>
        <dbReference type="EMBL" id="SIT15625.1"/>
    </source>
</evidence>
<proteinExistence type="predicted"/>
<gene>
    <name evidence="1" type="ORF">SAMN05421761_1237</name>
</gene>
<dbReference type="STRING" id="529505.SAMN05421761_1237"/>
<dbReference type="Proteomes" id="UP000186026">
    <property type="component" value="Unassembled WGS sequence"/>
</dbReference>
<protein>
    <submittedName>
        <fullName evidence="1">Uncharacterized protein</fullName>
    </submittedName>
</protein>